<dbReference type="AlphaFoldDB" id="A0ABD2A8C5"/>
<gene>
    <name evidence="2" type="ORF">V1478_014545</name>
</gene>
<name>A0ABD2A8C5_VESSQ</name>
<organism evidence="2 3">
    <name type="scientific">Vespula squamosa</name>
    <name type="common">Southern yellow jacket</name>
    <name type="synonym">Wasp</name>
    <dbReference type="NCBI Taxonomy" id="30214"/>
    <lineage>
        <taxon>Eukaryota</taxon>
        <taxon>Metazoa</taxon>
        <taxon>Ecdysozoa</taxon>
        <taxon>Arthropoda</taxon>
        <taxon>Hexapoda</taxon>
        <taxon>Insecta</taxon>
        <taxon>Pterygota</taxon>
        <taxon>Neoptera</taxon>
        <taxon>Endopterygota</taxon>
        <taxon>Hymenoptera</taxon>
        <taxon>Apocrita</taxon>
        <taxon>Aculeata</taxon>
        <taxon>Vespoidea</taxon>
        <taxon>Vespidae</taxon>
        <taxon>Vespinae</taxon>
        <taxon>Vespula</taxon>
    </lineage>
</organism>
<feature type="compositionally biased region" description="Polar residues" evidence="1">
    <location>
        <begin position="13"/>
        <end position="25"/>
    </location>
</feature>
<feature type="compositionally biased region" description="Acidic residues" evidence="1">
    <location>
        <begin position="53"/>
        <end position="70"/>
    </location>
</feature>
<protein>
    <submittedName>
        <fullName evidence="2">Uncharacterized protein</fullName>
    </submittedName>
</protein>
<proteinExistence type="predicted"/>
<reference evidence="2 3" key="1">
    <citation type="journal article" date="2024" name="Ann. Entomol. Soc. Am.">
        <title>Genomic analyses of the southern and eastern yellowjacket wasps (Hymenoptera: Vespidae) reveal evolutionary signatures of social life.</title>
        <authorList>
            <person name="Catto M.A."/>
            <person name="Caine P.B."/>
            <person name="Orr S.E."/>
            <person name="Hunt B.G."/>
            <person name="Goodisman M.A.D."/>
        </authorList>
    </citation>
    <scope>NUCLEOTIDE SEQUENCE [LARGE SCALE GENOMIC DNA]</scope>
    <source>
        <strain evidence="2">233</strain>
        <tissue evidence="2">Head and thorax</tissue>
    </source>
</reference>
<dbReference type="Proteomes" id="UP001607302">
    <property type="component" value="Unassembled WGS sequence"/>
</dbReference>
<keyword evidence="3" id="KW-1185">Reference proteome</keyword>
<comment type="caution">
    <text evidence="2">The sequence shown here is derived from an EMBL/GenBank/DDBJ whole genome shotgun (WGS) entry which is preliminary data.</text>
</comment>
<feature type="region of interest" description="Disordered" evidence="1">
    <location>
        <begin position="44"/>
        <end position="70"/>
    </location>
</feature>
<feature type="region of interest" description="Disordered" evidence="1">
    <location>
        <begin position="1"/>
        <end position="25"/>
    </location>
</feature>
<evidence type="ECO:0000256" key="1">
    <source>
        <dbReference type="SAM" id="MobiDB-lite"/>
    </source>
</evidence>
<evidence type="ECO:0000313" key="2">
    <source>
        <dbReference type="EMBL" id="KAL2716869.1"/>
    </source>
</evidence>
<evidence type="ECO:0000313" key="3">
    <source>
        <dbReference type="Proteomes" id="UP001607302"/>
    </source>
</evidence>
<sequence>MEELIRREKDPNKSTSSRHFVRSQTLTKSSEYIRKFLEIAKNDETRREKFELENEEKEEEEEEEEEEDDR</sequence>
<dbReference type="EMBL" id="JAUDFV010000154">
    <property type="protein sequence ID" value="KAL2716869.1"/>
    <property type="molecule type" value="Genomic_DNA"/>
</dbReference>
<feature type="compositionally biased region" description="Basic and acidic residues" evidence="1">
    <location>
        <begin position="1"/>
        <end position="12"/>
    </location>
</feature>
<accession>A0ABD2A8C5</accession>